<dbReference type="Pfam" id="PF06985">
    <property type="entry name" value="HET"/>
    <property type="match status" value="1"/>
</dbReference>
<keyword evidence="3" id="KW-1185">Reference proteome</keyword>
<dbReference type="Proteomes" id="UP000235786">
    <property type="component" value="Unassembled WGS sequence"/>
</dbReference>
<evidence type="ECO:0000313" key="3">
    <source>
        <dbReference type="Proteomes" id="UP000235786"/>
    </source>
</evidence>
<dbReference type="EMBL" id="KZ613959">
    <property type="protein sequence ID" value="PMD32309.1"/>
    <property type="molecule type" value="Genomic_DNA"/>
</dbReference>
<dbReference type="PANTHER" id="PTHR33112">
    <property type="entry name" value="DOMAIN PROTEIN, PUTATIVE-RELATED"/>
    <property type="match status" value="1"/>
</dbReference>
<reference evidence="2 3" key="1">
    <citation type="submission" date="2016-04" db="EMBL/GenBank/DDBJ databases">
        <title>A degradative enzymes factory behind the ericoid mycorrhizal symbiosis.</title>
        <authorList>
            <consortium name="DOE Joint Genome Institute"/>
            <person name="Martino E."/>
            <person name="Morin E."/>
            <person name="Grelet G."/>
            <person name="Kuo A."/>
            <person name="Kohler A."/>
            <person name="Daghino S."/>
            <person name="Barry K."/>
            <person name="Choi C."/>
            <person name="Cichocki N."/>
            <person name="Clum A."/>
            <person name="Copeland A."/>
            <person name="Hainaut M."/>
            <person name="Haridas S."/>
            <person name="Labutti K."/>
            <person name="Lindquist E."/>
            <person name="Lipzen A."/>
            <person name="Khouja H.-R."/>
            <person name="Murat C."/>
            <person name="Ohm R."/>
            <person name="Olson A."/>
            <person name="Spatafora J."/>
            <person name="Veneault-Fourrey C."/>
            <person name="Henrissat B."/>
            <person name="Grigoriev I."/>
            <person name="Martin F."/>
            <person name="Perotto S."/>
        </authorList>
    </citation>
    <scope>NUCLEOTIDE SEQUENCE [LARGE SCALE GENOMIC DNA]</scope>
    <source>
        <strain evidence="2 3">F</strain>
    </source>
</reference>
<protein>
    <submittedName>
        <fullName evidence="2">HET-domain-containing protein</fullName>
    </submittedName>
</protein>
<proteinExistence type="predicted"/>
<evidence type="ECO:0000259" key="1">
    <source>
        <dbReference type="Pfam" id="PF06985"/>
    </source>
</evidence>
<name>A0A2J6R1F3_HYAVF</name>
<gene>
    <name evidence="2" type="ORF">L207DRAFT_518704</name>
</gene>
<sequence>MALCKLCQSIPFTSLPLVPEGLNSSTRLGDKNELPVLFRRSKSNDEFSKLEDPIGCAWHKCFDALAESARTGCPLCNIVQAGVQIWLDHYQEVERTPAWNYFYKKSHVVPKEETLWLTKRFGGGDGFMVLVRNPIKNGIYFITGVNFAAEAGSPVAQKFLLRPIERDSGSRQSLDIAAALVSNCIEKHERCANELTPLPSRVLDVDPAGDMIRLIDCPADLKGKYISLSHCWGSSETLTTTQESYEARTTGIPLSHLPKTFFDTVTIARHLKIRYVWIDSLCIMQENVDDWARESGRMRDIYSNAYLVIAANHARDGSEGCFHERSARPVSKINLPEIGEAYAQLLYPGDEWTPSGVGFEEEPLSGRGWALQERVLARRILHYNTRQIYLECNHGIVGEDGCRFEDRYCCNLSELEKAKELDEVKEPVDEESEPIRDSSKQDLEHTMWKNLLWYYGQRKLTKATDKLPAMSGIAKLLKSRLEAQYVAGLWSDALIEGLAWQSIGHRAPTSATEYTGPSWSWASYDGIAATGLRGDWKDVAKIEDWHVELQSEENLFGSVKNAWIRVHGPLVELKPSEKGFNDHELVLKGMGRTPHPRLRTPYSDEEGRQLTPDHDELKESGRWRNLNMKVLILTSKKDPDAKAKEILCYGLVIAPAGEGRMKRVGWMFLDDEEANNILEDKECWRDVTLV</sequence>
<organism evidence="2 3">
    <name type="scientific">Hyaloscypha variabilis (strain UAMH 11265 / GT02V1 / F)</name>
    <name type="common">Meliniomyces variabilis</name>
    <dbReference type="NCBI Taxonomy" id="1149755"/>
    <lineage>
        <taxon>Eukaryota</taxon>
        <taxon>Fungi</taxon>
        <taxon>Dikarya</taxon>
        <taxon>Ascomycota</taxon>
        <taxon>Pezizomycotina</taxon>
        <taxon>Leotiomycetes</taxon>
        <taxon>Helotiales</taxon>
        <taxon>Hyaloscyphaceae</taxon>
        <taxon>Hyaloscypha</taxon>
        <taxon>Hyaloscypha variabilis</taxon>
    </lineage>
</organism>
<accession>A0A2J6R1F3</accession>
<dbReference type="InterPro" id="IPR010730">
    <property type="entry name" value="HET"/>
</dbReference>
<dbReference type="AlphaFoldDB" id="A0A2J6R1F3"/>
<evidence type="ECO:0000313" key="2">
    <source>
        <dbReference type="EMBL" id="PMD32309.1"/>
    </source>
</evidence>
<dbReference type="OrthoDB" id="47007at2759"/>
<feature type="domain" description="Heterokaryon incompatibility" evidence="1">
    <location>
        <begin position="225"/>
        <end position="373"/>
    </location>
</feature>
<dbReference type="PANTHER" id="PTHR33112:SF16">
    <property type="entry name" value="HETEROKARYON INCOMPATIBILITY DOMAIN-CONTAINING PROTEIN"/>
    <property type="match status" value="1"/>
</dbReference>